<reference evidence="3" key="2">
    <citation type="submission" date="2015-01" db="EMBL/GenBank/DDBJ databases">
        <title>Evolutionary Origins and Diversification of the Mycorrhizal Mutualists.</title>
        <authorList>
            <consortium name="DOE Joint Genome Institute"/>
            <consortium name="Mycorrhizal Genomics Consortium"/>
            <person name="Kohler A."/>
            <person name="Kuo A."/>
            <person name="Nagy L.G."/>
            <person name="Floudas D."/>
            <person name="Copeland A."/>
            <person name="Barry K.W."/>
            <person name="Cichocki N."/>
            <person name="Veneault-Fourrey C."/>
            <person name="LaButti K."/>
            <person name="Lindquist E.A."/>
            <person name="Lipzen A."/>
            <person name="Lundell T."/>
            <person name="Morin E."/>
            <person name="Murat C."/>
            <person name="Riley R."/>
            <person name="Ohm R."/>
            <person name="Sun H."/>
            <person name="Tunlid A."/>
            <person name="Henrissat B."/>
            <person name="Grigoriev I.V."/>
            <person name="Hibbett D.S."/>
            <person name="Martin F."/>
        </authorList>
    </citation>
    <scope>NUCLEOTIDE SEQUENCE [LARGE SCALE GENOMIC DNA]</scope>
    <source>
        <strain evidence="3">441</strain>
    </source>
</reference>
<organism evidence="2 3">
    <name type="scientific">Pisolithus microcarpus 441</name>
    <dbReference type="NCBI Taxonomy" id="765257"/>
    <lineage>
        <taxon>Eukaryota</taxon>
        <taxon>Fungi</taxon>
        <taxon>Dikarya</taxon>
        <taxon>Basidiomycota</taxon>
        <taxon>Agaricomycotina</taxon>
        <taxon>Agaricomycetes</taxon>
        <taxon>Agaricomycetidae</taxon>
        <taxon>Boletales</taxon>
        <taxon>Sclerodermatineae</taxon>
        <taxon>Pisolithaceae</taxon>
        <taxon>Pisolithus</taxon>
    </lineage>
</organism>
<dbReference type="STRING" id="765257.A0A0C9YYV9"/>
<dbReference type="EMBL" id="KN833894">
    <property type="protein sequence ID" value="KIK15347.1"/>
    <property type="molecule type" value="Genomic_DNA"/>
</dbReference>
<name>A0A0C9YYV9_9AGAM</name>
<gene>
    <name evidence="2" type="ORF">PISMIDRAFT_16562</name>
</gene>
<evidence type="ECO:0000313" key="3">
    <source>
        <dbReference type="Proteomes" id="UP000054018"/>
    </source>
</evidence>
<sequence length="234" mass="24693">MFSFIPCPRTPATTGRPPSPSKANSLLPSPKKFTANFAPPASRPVPEKRSATAAQIPDGRSSPAKKPSGPQKLTVGLTHHDLPQPSNSSSKLSPNKPARPQVKQGTQSEAGPGKRASLGLRRPSAYLAHRKSFGGTGTPLSADGASQSSRPSSPNKQAMGARRKSIAVARNVEGMPPQFGVSAEKDNARGDCIAQDSVATTLTNSRLKLKSITWLSHTFPSRVDEMISQLDQLG</sequence>
<feature type="compositionally biased region" description="Low complexity" evidence="1">
    <location>
        <begin position="83"/>
        <end position="96"/>
    </location>
</feature>
<feature type="compositionally biased region" description="Polar residues" evidence="1">
    <location>
        <begin position="144"/>
        <end position="156"/>
    </location>
</feature>
<dbReference type="HOGENOM" id="CLU_1185422_0_0_1"/>
<keyword evidence="3" id="KW-1185">Reference proteome</keyword>
<evidence type="ECO:0000256" key="1">
    <source>
        <dbReference type="SAM" id="MobiDB-lite"/>
    </source>
</evidence>
<dbReference type="OrthoDB" id="10470596at2759"/>
<feature type="region of interest" description="Disordered" evidence="1">
    <location>
        <begin position="1"/>
        <end position="163"/>
    </location>
</feature>
<dbReference type="Proteomes" id="UP000054018">
    <property type="component" value="Unassembled WGS sequence"/>
</dbReference>
<evidence type="ECO:0000313" key="2">
    <source>
        <dbReference type="EMBL" id="KIK15347.1"/>
    </source>
</evidence>
<dbReference type="AlphaFoldDB" id="A0A0C9YYV9"/>
<reference evidence="2 3" key="1">
    <citation type="submission" date="2014-04" db="EMBL/GenBank/DDBJ databases">
        <authorList>
            <consortium name="DOE Joint Genome Institute"/>
            <person name="Kuo A."/>
            <person name="Kohler A."/>
            <person name="Costa M.D."/>
            <person name="Nagy L.G."/>
            <person name="Floudas D."/>
            <person name="Copeland A."/>
            <person name="Barry K.W."/>
            <person name="Cichocki N."/>
            <person name="Veneault-Fourrey C."/>
            <person name="LaButti K."/>
            <person name="Lindquist E.A."/>
            <person name="Lipzen A."/>
            <person name="Lundell T."/>
            <person name="Morin E."/>
            <person name="Murat C."/>
            <person name="Sun H."/>
            <person name="Tunlid A."/>
            <person name="Henrissat B."/>
            <person name="Grigoriev I.V."/>
            <person name="Hibbett D.S."/>
            <person name="Martin F."/>
            <person name="Nordberg H.P."/>
            <person name="Cantor M.N."/>
            <person name="Hua S.X."/>
        </authorList>
    </citation>
    <scope>NUCLEOTIDE SEQUENCE [LARGE SCALE GENOMIC DNA]</scope>
    <source>
        <strain evidence="2 3">441</strain>
    </source>
</reference>
<protein>
    <submittedName>
        <fullName evidence="2">Uncharacterized protein</fullName>
    </submittedName>
</protein>
<accession>A0A0C9YYV9</accession>
<proteinExistence type="predicted"/>